<dbReference type="Proteomes" id="UP000825258">
    <property type="component" value="Chromosome"/>
</dbReference>
<protein>
    <submittedName>
        <fullName evidence="1">Uncharacterized protein</fullName>
    </submittedName>
</protein>
<accession>A0ABN6HVY2</accession>
<evidence type="ECO:0000313" key="1">
    <source>
        <dbReference type="EMBL" id="BCY27595.1"/>
    </source>
</evidence>
<sequence length="80" mass="9137">MVKIIDKVKLLEVNEDDLLNEIINESFIGLKKLLKAEISKIDSNGIIIIEGTPENYDFKIKSEDESSIFTIETIINRLID</sequence>
<proteinExistence type="predicted"/>
<reference evidence="1 2" key="1">
    <citation type="submission" date="2021-06" db="EMBL/GenBank/DDBJ databases">
        <title>Whole genome sequences of Flavobacterium sp. KK2020170 and assembly.</title>
        <authorList>
            <person name="Kitahara K."/>
            <person name="Miyoshi S."/>
            <person name="Uesaka K."/>
        </authorList>
    </citation>
    <scope>NUCLEOTIDE SEQUENCE [LARGE SCALE GENOMIC DNA]</scope>
    <source>
        <strain evidence="1 2">KK2020170</strain>
    </source>
</reference>
<name>A0ABN6HVY2_9FLAO</name>
<evidence type="ECO:0000313" key="2">
    <source>
        <dbReference type="Proteomes" id="UP000825258"/>
    </source>
</evidence>
<keyword evidence="2" id="KW-1185">Reference proteome</keyword>
<dbReference type="EMBL" id="AP024749">
    <property type="protein sequence ID" value="BCY27595.1"/>
    <property type="molecule type" value="Genomic_DNA"/>
</dbReference>
<organism evidence="1 2">
    <name type="scientific">Flavobacterium okayamense</name>
    <dbReference type="NCBI Taxonomy" id="2830782"/>
    <lineage>
        <taxon>Bacteria</taxon>
        <taxon>Pseudomonadati</taxon>
        <taxon>Bacteroidota</taxon>
        <taxon>Flavobacteriia</taxon>
        <taxon>Flavobacteriales</taxon>
        <taxon>Flavobacteriaceae</taxon>
        <taxon>Flavobacterium</taxon>
    </lineage>
</organism>
<gene>
    <name evidence="1" type="ORF">KK2020170_04630</name>
</gene>
<dbReference type="RefSeq" id="WP_221259206.1">
    <property type="nucleotide sequence ID" value="NZ_AP024749.1"/>
</dbReference>